<proteinExistence type="predicted"/>
<feature type="non-terminal residue" evidence="1">
    <location>
        <position position="177"/>
    </location>
</feature>
<evidence type="ECO:0000313" key="1">
    <source>
        <dbReference type="EMBL" id="SVB09499.1"/>
    </source>
</evidence>
<evidence type="ECO:0008006" key="2">
    <source>
        <dbReference type="Google" id="ProtNLM"/>
    </source>
</evidence>
<gene>
    <name evidence="1" type="ORF">METZ01_LOCUS162353</name>
</gene>
<organism evidence="1">
    <name type="scientific">marine metagenome</name>
    <dbReference type="NCBI Taxonomy" id="408172"/>
    <lineage>
        <taxon>unclassified sequences</taxon>
        <taxon>metagenomes</taxon>
        <taxon>ecological metagenomes</taxon>
    </lineage>
</organism>
<dbReference type="EMBL" id="UINC01028469">
    <property type="protein sequence ID" value="SVB09499.1"/>
    <property type="molecule type" value="Genomic_DNA"/>
</dbReference>
<dbReference type="AlphaFoldDB" id="A0A382B734"/>
<sequence>MDHKAHHLRFAAVLVALFVGIATPAASQTPSDTRFEIVVPEALRADPLTGRVYVMIARTDSSEPRLQIGRTGEPFFGRDVEDLAPGRPAVIDGTDLGWPVEKLGDLPPGDYYVQAFVNVYSEFHRADGFVVWMHDDQWEGQHFNRSPGNLYSDVQRISLDAEAGYSIRLVADNVIPS</sequence>
<accession>A0A382B734</accession>
<protein>
    <recommendedName>
        <fullName evidence="2">DUF2141 domain-containing protein</fullName>
    </recommendedName>
</protein>
<name>A0A382B734_9ZZZZ</name>
<reference evidence="1" key="1">
    <citation type="submission" date="2018-05" db="EMBL/GenBank/DDBJ databases">
        <authorList>
            <person name="Lanie J.A."/>
            <person name="Ng W.-L."/>
            <person name="Kazmierczak K.M."/>
            <person name="Andrzejewski T.M."/>
            <person name="Davidsen T.M."/>
            <person name="Wayne K.J."/>
            <person name="Tettelin H."/>
            <person name="Glass J.I."/>
            <person name="Rusch D."/>
            <person name="Podicherti R."/>
            <person name="Tsui H.-C.T."/>
            <person name="Winkler M.E."/>
        </authorList>
    </citation>
    <scope>NUCLEOTIDE SEQUENCE</scope>
</reference>